<dbReference type="EMBL" id="CP000246">
    <property type="protein sequence ID" value="ABG83639.1"/>
    <property type="molecule type" value="Genomic_DNA"/>
</dbReference>
<proteinExistence type="predicted"/>
<dbReference type="Pfam" id="PF11611">
    <property type="entry name" value="DUF4352"/>
    <property type="match status" value="1"/>
</dbReference>
<dbReference type="STRING" id="195103.CPF_1222"/>
<dbReference type="eggNOG" id="ENOG5033ATC">
    <property type="taxonomic scope" value="Bacteria"/>
</dbReference>
<dbReference type="InterPro" id="IPR029050">
    <property type="entry name" value="Immunoprotect_excell_Ig-like"/>
</dbReference>
<sequence length="159" mass="17393">MSKKVKVIFTILLALLVVGGLSKIFLSKHSSEYAYNIGDTVKIKDQSLVVNSVKTSMGEGNDKPKEGNEFLILNLTLKNNGDSELNYNPYSFQIENAKGEIKDRTFTAIDGKEALDKGTLAPGEEVTGTIVVQEPIGAKDLKLNYVPNIFKKDVATVKL</sequence>
<reference evidence="3 4" key="1">
    <citation type="journal article" date="2006" name="Genome Res.">
        <title>Skewed genomic variability in strains of the toxigenic bacterial pathogen, Clostridium perfringens.</title>
        <authorList>
            <person name="Myers G.S."/>
            <person name="Rasko D.A."/>
            <person name="Cheung J.K."/>
            <person name="Ravel J."/>
            <person name="Seshadri R."/>
            <person name="Deboy R.T."/>
            <person name="Ren Q."/>
            <person name="Varga J."/>
            <person name="Awad M.M."/>
            <person name="Brinkac L.M."/>
            <person name="Daugherty S.C."/>
            <person name="Haft D.H."/>
            <person name="Dodson R.J."/>
            <person name="Madupu R."/>
            <person name="Nelson W.C."/>
            <person name="Rosovitz M.J."/>
            <person name="Sullivan S.A."/>
            <person name="Khouri H."/>
            <person name="Dimitrov G.I."/>
            <person name="Watkins K.L."/>
            <person name="Mulligan S."/>
            <person name="Benton J."/>
            <person name="Radune D."/>
            <person name="Fisher D.J."/>
            <person name="Atkins H.S."/>
            <person name="Hiscox T."/>
            <person name="Jost B.H."/>
            <person name="Billington S.J."/>
            <person name="Songer J.G."/>
            <person name="McClane B.A."/>
            <person name="Titball R.W."/>
            <person name="Rood J.I."/>
            <person name="Melville S.B."/>
            <person name="Paulsen I.T."/>
        </authorList>
    </citation>
    <scope>NUCLEOTIDE SEQUENCE [LARGE SCALE GENOMIC DNA]</scope>
    <source>
        <strain evidence="4">ATCC 13124 / DSM 756 / JCM 1290 / NCIMB 6125 / NCTC 8237 / S 107 / Type A</strain>
    </source>
</reference>
<keyword evidence="4" id="KW-1185">Reference proteome</keyword>
<evidence type="ECO:0000259" key="2">
    <source>
        <dbReference type="Pfam" id="PF11611"/>
    </source>
</evidence>
<accession>A0A0H2YRS0</accession>
<keyword evidence="1" id="KW-0732">Signal</keyword>
<dbReference type="InterPro" id="IPR029051">
    <property type="entry name" value="DUF4352"/>
</dbReference>
<dbReference type="Gene3D" id="2.60.40.1240">
    <property type="match status" value="1"/>
</dbReference>
<dbReference type="RefSeq" id="WP_003456222.1">
    <property type="nucleotide sequence ID" value="NC_008261.1"/>
</dbReference>
<dbReference type="PaxDb" id="195103-CPF_1222"/>
<dbReference type="AlphaFoldDB" id="A0A0H2YRS0"/>
<evidence type="ECO:0000313" key="3">
    <source>
        <dbReference type="EMBL" id="ABG83639.1"/>
    </source>
</evidence>
<evidence type="ECO:0000313" key="4">
    <source>
        <dbReference type="Proteomes" id="UP000001823"/>
    </source>
</evidence>
<evidence type="ECO:0000256" key="1">
    <source>
        <dbReference type="ARBA" id="ARBA00022729"/>
    </source>
</evidence>
<organism evidence="3 4">
    <name type="scientific">Clostridium perfringens (strain ATCC 13124 / DSM 756 / JCM 1290 / NCIMB 6125 / NCTC 8237 / Type A)</name>
    <dbReference type="NCBI Taxonomy" id="195103"/>
    <lineage>
        <taxon>Bacteria</taxon>
        <taxon>Bacillati</taxon>
        <taxon>Bacillota</taxon>
        <taxon>Clostridia</taxon>
        <taxon>Eubacteriales</taxon>
        <taxon>Clostridiaceae</taxon>
        <taxon>Clostridium</taxon>
    </lineage>
</organism>
<dbReference type="KEGG" id="cpf:CPF_1222"/>
<dbReference type="GeneID" id="93002502"/>
<dbReference type="Proteomes" id="UP000001823">
    <property type="component" value="Chromosome"/>
</dbReference>
<feature type="domain" description="DUF4352" evidence="2">
    <location>
        <begin position="35"/>
        <end position="153"/>
    </location>
</feature>
<dbReference type="HOGENOM" id="CLU_1657793_0_0_9"/>
<name>A0A0H2YRS0_CLOP1</name>
<gene>
    <name evidence="3" type="ordered locus">CPF_1222</name>
</gene>
<protein>
    <submittedName>
        <fullName evidence="3">Conserved domain protein</fullName>
    </submittedName>
</protein>